<feature type="binding site" evidence="15">
    <location>
        <position position="19"/>
    </location>
    <ligand>
        <name>Zn(2+)</name>
        <dbReference type="ChEBI" id="CHEBI:29105"/>
        <note>catalytic</note>
    </ligand>
</feature>
<evidence type="ECO:0000256" key="8">
    <source>
        <dbReference type="ARBA" id="ARBA00022833"/>
    </source>
</evidence>
<proteinExistence type="inferred from homology"/>
<comment type="similarity">
    <text evidence="3 16">Belongs to the peptidase M8 family.</text>
</comment>
<dbReference type="PRINTS" id="PR00782">
    <property type="entry name" value="LSHMANOLYSIN"/>
</dbReference>
<evidence type="ECO:0000256" key="2">
    <source>
        <dbReference type="ARBA" id="ARBA00004370"/>
    </source>
</evidence>
<keyword evidence="5 15" id="KW-0479">Metal-binding</keyword>
<evidence type="ECO:0000256" key="16">
    <source>
        <dbReference type="RuleBase" id="RU366077"/>
    </source>
</evidence>
<evidence type="ECO:0000313" key="18">
    <source>
        <dbReference type="Proteomes" id="UP000284403"/>
    </source>
</evidence>
<comment type="subcellular location">
    <subcellularLocation>
        <location evidence="2">Membrane</location>
    </subcellularLocation>
</comment>
<keyword evidence="7 16" id="KW-0378">Hydrolase</keyword>
<evidence type="ECO:0000256" key="12">
    <source>
        <dbReference type="ARBA" id="ARBA00023145"/>
    </source>
</evidence>
<dbReference type="Proteomes" id="UP000284403">
    <property type="component" value="Unassembled WGS sequence"/>
</dbReference>
<comment type="caution">
    <text evidence="17">The sequence shown here is derived from an EMBL/GenBank/DDBJ whole genome shotgun (WGS) entry which is preliminary data.</text>
</comment>
<gene>
    <name evidence="17" type="ORF">Tco025E_09628</name>
</gene>
<keyword evidence="10 15" id="KW-0482">Metalloprotease</keyword>
<dbReference type="GO" id="GO:0004222">
    <property type="term" value="F:metalloendopeptidase activity"/>
    <property type="evidence" value="ECO:0007669"/>
    <property type="project" value="UniProtKB-UniRule"/>
</dbReference>
<dbReference type="Pfam" id="PF01457">
    <property type="entry name" value="Peptidase_M8"/>
    <property type="match status" value="1"/>
</dbReference>
<dbReference type="InterPro" id="IPR001577">
    <property type="entry name" value="Peptidase_M8"/>
</dbReference>
<evidence type="ECO:0000256" key="13">
    <source>
        <dbReference type="ARBA" id="ARBA00023157"/>
    </source>
</evidence>
<keyword evidence="14" id="KW-0325">Glycoprotein</keyword>
<dbReference type="PANTHER" id="PTHR10942:SF0">
    <property type="entry name" value="LEISHMANOLYSIN-LIKE PEPTIDASE"/>
    <property type="match status" value="1"/>
</dbReference>
<comment type="cofactor">
    <cofactor evidence="15 16">
        <name>Zn(2+)</name>
        <dbReference type="ChEBI" id="CHEBI:29105"/>
    </cofactor>
    <text evidence="15 16">Binds 1 zinc ion per subunit.</text>
</comment>
<dbReference type="Gene3D" id="2.30.34.10">
    <property type="entry name" value="Leishmanolysin domain 4"/>
    <property type="match status" value="1"/>
</dbReference>
<dbReference type="RefSeq" id="XP_029223480.1">
    <property type="nucleotide sequence ID" value="XM_029376439.1"/>
</dbReference>
<organism evidence="17 18">
    <name type="scientific">Trypanosoma conorhini</name>
    <dbReference type="NCBI Taxonomy" id="83891"/>
    <lineage>
        <taxon>Eukaryota</taxon>
        <taxon>Discoba</taxon>
        <taxon>Euglenozoa</taxon>
        <taxon>Kinetoplastea</taxon>
        <taxon>Metakinetoplastina</taxon>
        <taxon>Trypanosomatida</taxon>
        <taxon>Trypanosomatidae</taxon>
        <taxon>Trypanosoma</taxon>
    </lineage>
</organism>
<keyword evidence="12" id="KW-0865">Zymogen</keyword>
<dbReference type="Gene3D" id="2.10.55.10">
    <property type="entry name" value="Leishmanolysin domain 3"/>
    <property type="match status" value="1"/>
</dbReference>
<dbReference type="GO" id="GO:0006508">
    <property type="term" value="P:proteolysis"/>
    <property type="evidence" value="ECO:0007669"/>
    <property type="project" value="UniProtKB-KW"/>
</dbReference>
<name>A0A422MUU1_9TRYP</name>
<dbReference type="GO" id="GO:0016020">
    <property type="term" value="C:membrane"/>
    <property type="evidence" value="ECO:0007669"/>
    <property type="project" value="UniProtKB-SubCell"/>
</dbReference>
<dbReference type="GO" id="GO:0005737">
    <property type="term" value="C:cytoplasm"/>
    <property type="evidence" value="ECO:0007669"/>
    <property type="project" value="TreeGrafter"/>
</dbReference>
<dbReference type="EMBL" id="MKKU01001195">
    <property type="protein sequence ID" value="RNE96949.1"/>
    <property type="molecule type" value="Genomic_DNA"/>
</dbReference>
<keyword evidence="9" id="KW-0130">Cell adhesion</keyword>
<keyword evidence="11" id="KW-0472">Membrane</keyword>
<evidence type="ECO:0000256" key="4">
    <source>
        <dbReference type="ARBA" id="ARBA00022670"/>
    </source>
</evidence>
<evidence type="ECO:0000256" key="10">
    <source>
        <dbReference type="ARBA" id="ARBA00023049"/>
    </source>
</evidence>
<keyword evidence="13" id="KW-1015">Disulfide bond</keyword>
<keyword evidence="8 15" id="KW-0862">Zinc</keyword>
<dbReference type="PANTHER" id="PTHR10942">
    <property type="entry name" value="LEISHMANOLYSIN-LIKE PEPTIDASE"/>
    <property type="match status" value="1"/>
</dbReference>
<evidence type="ECO:0000256" key="6">
    <source>
        <dbReference type="ARBA" id="ARBA00022729"/>
    </source>
</evidence>
<comment type="catalytic activity">
    <reaction evidence="1">
        <text>Preference for hydrophobic residues at P1 and P1' and basic residues at P2' and P3'. A model nonapeptide is cleaved at -Ala-Tyr-|-Leu-Lys-Lys-.</text>
        <dbReference type="EC" id="3.4.24.36"/>
    </reaction>
</comment>
<protein>
    <recommendedName>
        <fullName evidence="16">Leishmanolysin-like peptidase</fullName>
        <ecNumber evidence="16">3.4.24.-</ecNumber>
    </recommendedName>
</protein>
<evidence type="ECO:0000256" key="5">
    <source>
        <dbReference type="ARBA" id="ARBA00022723"/>
    </source>
</evidence>
<dbReference type="GO" id="GO:0007155">
    <property type="term" value="P:cell adhesion"/>
    <property type="evidence" value="ECO:0007669"/>
    <property type="project" value="UniProtKB-KW"/>
</dbReference>
<dbReference type="OrthoDB" id="251599at2759"/>
<sequence>MGMELEQDDTGCVQAKVPHWEERNAKDELMAPTVGAGYYTALTLAVFADLGYCSVNWGMAEPMRCGNNSGCGFLEKKCSNTEGLATRYPHMFCDDTDTTTLRCSSDRRHLGRCTASIVEQSGSLRGRDVCPAVSTRFQDSTSGTTSNACAEASAATFPGSLTGTGSWCLDAEELKVKTNTGAKLAGVCAQVLCEGGAVKVKYSGGSAYEECPEENKIEVNSDEFEAGGKIKCPRYAEVCTLAANGSSLVIPHAVLEEAGEARGG</sequence>
<evidence type="ECO:0000256" key="3">
    <source>
        <dbReference type="ARBA" id="ARBA00005860"/>
    </source>
</evidence>
<keyword evidence="4 16" id="KW-0645">Protease</keyword>
<evidence type="ECO:0000313" key="17">
    <source>
        <dbReference type="EMBL" id="RNE96949.1"/>
    </source>
</evidence>
<evidence type="ECO:0000256" key="9">
    <source>
        <dbReference type="ARBA" id="ARBA00022889"/>
    </source>
</evidence>
<dbReference type="AlphaFoldDB" id="A0A422MUU1"/>
<accession>A0A422MUU1</accession>
<keyword evidence="6" id="KW-0732">Signal</keyword>
<dbReference type="SUPFAM" id="SSF55486">
    <property type="entry name" value="Metalloproteases ('zincins'), catalytic domain"/>
    <property type="match status" value="1"/>
</dbReference>
<evidence type="ECO:0000256" key="7">
    <source>
        <dbReference type="ARBA" id="ARBA00022801"/>
    </source>
</evidence>
<evidence type="ECO:0000256" key="14">
    <source>
        <dbReference type="ARBA" id="ARBA00023180"/>
    </source>
</evidence>
<reference evidence="17 18" key="1">
    <citation type="journal article" date="2018" name="BMC Genomics">
        <title>Genomic comparison of Trypanosoma conorhini and Trypanosoma rangeli to Trypanosoma cruzi strains of high and low virulence.</title>
        <authorList>
            <person name="Bradwell K.R."/>
            <person name="Koparde V.N."/>
            <person name="Matveyev A.V."/>
            <person name="Serrano M.G."/>
            <person name="Alves J.M."/>
            <person name="Parikh H."/>
            <person name="Huang B."/>
            <person name="Lee V."/>
            <person name="Espinosa-Alvarez O."/>
            <person name="Ortiz P.A."/>
            <person name="Costa-Martins A.G."/>
            <person name="Teixeira M.M."/>
            <person name="Buck G.A."/>
        </authorList>
    </citation>
    <scope>NUCLEOTIDE SEQUENCE [LARGE SCALE GENOMIC DNA]</scope>
    <source>
        <strain evidence="17 18">025E</strain>
    </source>
</reference>
<dbReference type="GeneID" id="40323239"/>
<dbReference type="GO" id="GO:0046872">
    <property type="term" value="F:metal ion binding"/>
    <property type="evidence" value="ECO:0007669"/>
    <property type="project" value="UniProtKB-KW"/>
</dbReference>
<keyword evidence="18" id="KW-1185">Reference proteome</keyword>
<dbReference type="EC" id="3.4.24.-" evidence="16"/>
<evidence type="ECO:0000256" key="15">
    <source>
        <dbReference type="PIRSR" id="PIRSR601577-2"/>
    </source>
</evidence>
<evidence type="ECO:0000256" key="11">
    <source>
        <dbReference type="ARBA" id="ARBA00023136"/>
    </source>
</evidence>
<dbReference type="Gene3D" id="3.90.132.10">
    <property type="entry name" value="Leishmanolysin , domain 2"/>
    <property type="match status" value="1"/>
</dbReference>
<evidence type="ECO:0000256" key="1">
    <source>
        <dbReference type="ARBA" id="ARBA00001249"/>
    </source>
</evidence>